<dbReference type="InterPro" id="IPR013256">
    <property type="entry name" value="Chromatin_SPT2"/>
</dbReference>
<evidence type="ECO:0000313" key="5">
    <source>
        <dbReference type="Proteomes" id="UP001176521"/>
    </source>
</evidence>
<dbReference type="EMBL" id="JAPDMQ010000077">
    <property type="protein sequence ID" value="KAK0536402.1"/>
    <property type="molecule type" value="Genomic_DNA"/>
</dbReference>
<dbReference type="Pfam" id="PF08243">
    <property type="entry name" value="SPT2"/>
    <property type="match status" value="1"/>
</dbReference>
<dbReference type="Proteomes" id="UP001176521">
    <property type="component" value="Unassembled WGS sequence"/>
</dbReference>
<feature type="compositionally biased region" description="Low complexity" evidence="3">
    <location>
        <begin position="200"/>
        <end position="213"/>
    </location>
</feature>
<proteinExistence type="inferred from homology"/>
<feature type="compositionally biased region" description="Basic and acidic residues" evidence="3">
    <location>
        <begin position="623"/>
        <end position="632"/>
    </location>
</feature>
<protein>
    <recommendedName>
        <fullName evidence="6">SPT2-domain-containing protein</fullName>
    </recommendedName>
</protein>
<feature type="region of interest" description="Disordered" evidence="3">
    <location>
        <begin position="23"/>
        <end position="241"/>
    </location>
</feature>
<feature type="region of interest" description="Disordered" evidence="3">
    <location>
        <begin position="302"/>
        <end position="327"/>
    </location>
</feature>
<feature type="region of interest" description="Disordered" evidence="3">
    <location>
        <begin position="346"/>
        <end position="572"/>
    </location>
</feature>
<evidence type="ECO:0000256" key="2">
    <source>
        <dbReference type="ARBA" id="ARBA00023054"/>
    </source>
</evidence>
<feature type="compositionally biased region" description="Polar residues" evidence="3">
    <location>
        <begin position="390"/>
        <end position="402"/>
    </location>
</feature>
<dbReference type="SMART" id="SM00784">
    <property type="entry name" value="SPT2"/>
    <property type="match status" value="1"/>
</dbReference>
<evidence type="ECO:0000256" key="3">
    <source>
        <dbReference type="SAM" id="MobiDB-lite"/>
    </source>
</evidence>
<gene>
    <name evidence="4" type="ORF">OC842_001986</name>
</gene>
<feature type="compositionally biased region" description="Basic and acidic residues" evidence="3">
    <location>
        <begin position="607"/>
        <end position="616"/>
    </location>
</feature>
<feature type="compositionally biased region" description="Acidic residues" evidence="3">
    <location>
        <begin position="491"/>
        <end position="530"/>
    </location>
</feature>
<sequence>MDDYNLKREAIARAEAQRAKLLAEAERQAKAEQARRRAADAGEKREAERRRAMLAAQQKRRDEEARMQREVEERRKREAEMDESELPDLARGTSAARMLMSGTKGNKASAAAAASSSGPARASATGRAVNGKALETTGNNAAMQSGSSTGSGAGMMATFNSVVRKTARKKGPADTSLLTREEKRQRKLAASLGGDKRTVSRSGSLGSLRGAASHAPVRSASHSSLPKFGGTFASGSASSSSAPAISAKSQALPSFTRKAAVIGADKTFTEAITLGQKKRDNRSIDEIERDLRAAKEAKLLKEGGLKSSELEERKRREEEHRKLEEKRKLAMAEKRRLDLEAQGIFVSPSLATSHPPVKEPDPSQRARARTSSPVVNQRLLAAAEFHNRKASPSPTPLKSHTNGIKAERVELVKGKRDRSGRLSGATHKDASPGPTASAPSPGSTLPVKKETEREKFIREEAERKKRAAAGSVTDGSVNKKGKAVQRLREEAPDDDEEEEEDDDDADSFIVDDLDDMDEGGQEDEDEEDEDDRRYRKKHKAFHQRSRATESSRSRSRSSRDGGSGGGDDYRDEIWRIMGRDRRAYVDMDDSDDDMEATAADIAREEFRSTRIAKKEDEQEQAAEEQHARDKAVRLQKLAAKARARR</sequence>
<feature type="compositionally biased region" description="Basic and acidic residues" evidence="3">
    <location>
        <begin position="447"/>
        <end position="463"/>
    </location>
</feature>
<feature type="compositionally biased region" description="Basic and acidic residues" evidence="3">
    <location>
        <begin position="23"/>
        <end position="51"/>
    </location>
</feature>
<feature type="compositionally biased region" description="Low complexity" evidence="3">
    <location>
        <begin position="141"/>
        <end position="158"/>
    </location>
</feature>
<comment type="similarity">
    <text evidence="1">Belongs to the SPT2 family.</text>
</comment>
<keyword evidence="5" id="KW-1185">Reference proteome</keyword>
<feature type="compositionally biased region" description="Low complexity" evidence="3">
    <location>
        <begin position="101"/>
        <end position="128"/>
    </location>
</feature>
<evidence type="ECO:0000256" key="1">
    <source>
        <dbReference type="ARBA" id="ARBA00006461"/>
    </source>
</evidence>
<feature type="region of interest" description="Disordered" evidence="3">
    <location>
        <begin position="607"/>
        <end position="645"/>
    </location>
</feature>
<name>A0AAN6GEH8_9BASI</name>
<reference evidence="4" key="1">
    <citation type="journal article" date="2023" name="PhytoFront">
        <title>Draft Genome Resources of Seven Strains of Tilletia horrida, Causal Agent of Kernel Smut of Rice.</title>
        <authorList>
            <person name="Khanal S."/>
            <person name="Antony Babu S."/>
            <person name="Zhou X.G."/>
        </authorList>
    </citation>
    <scope>NUCLEOTIDE SEQUENCE</scope>
    <source>
        <strain evidence="4">TX3</strain>
    </source>
</reference>
<organism evidence="4 5">
    <name type="scientific">Tilletia horrida</name>
    <dbReference type="NCBI Taxonomy" id="155126"/>
    <lineage>
        <taxon>Eukaryota</taxon>
        <taxon>Fungi</taxon>
        <taxon>Dikarya</taxon>
        <taxon>Basidiomycota</taxon>
        <taxon>Ustilaginomycotina</taxon>
        <taxon>Exobasidiomycetes</taxon>
        <taxon>Tilletiales</taxon>
        <taxon>Tilletiaceae</taxon>
        <taxon>Tilletia</taxon>
    </lineage>
</organism>
<feature type="compositionally biased region" description="Basic and acidic residues" evidence="3">
    <location>
        <begin position="59"/>
        <end position="79"/>
    </location>
</feature>
<keyword evidence="2" id="KW-0175">Coiled coil</keyword>
<evidence type="ECO:0008006" key="6">
    <source>
        <dbReference type="Google" id="ProtNLM"/>
    </source>
</evidence>
<dbReference type="AlphaFoldDB" id="A0AAN6GEH8"/>
<evidence type="ECO:0000313" key="4">
    <source>
        <dbReference type="EMBL" id="KAK0536402.1"/>
    </source>
</evidence>
<comment type="caution">
    <text evidence="4">The sequence shown here is derived from an EMBL/GenBank/DDBJ whole genome shotgun (WGS) entry which is preliminary data.</text>
</comment>
<accession>A0AAN6GEH8</accession>
<feature type="compositionally biased region" description="Basic residues" evidence="3">
    <location>
        <begin position="534"/>
        <end position="545"/>
    </location>
</feature>
<feature type="compositionally biased region" description="Low complexity" evidence="3">
    <location>
        <begin position="431"/>
        <end position="444"/>
    </location>
</feature>
<feature type="compositionally biased region" description="Basic and acidic residues" evidence="3">
    <location>
        <begin position="405"/>
        <end position="430"/>
    </location>
</feature>